<dbReference type="SUPFAM" id="SSF141091">
    <property type="entry name" value="L21p-like"/>
    <property type="match status" value="1"/>
</dbReference>
<dbReference type="NCBIfam" id="TIGR00061">
    <property type="entry name" value="L21"/>
    <property type="match status" value="1"/>
</dbReference>
<keyword evidence="4 6" id="KW-0689">Ribosomal protein</keyword>
<dbReference type="PROSITE" id="PS01169">
    <property type="entry name" value="RIBOSOMAL_L21"/>
    <property type="match status" value="1"/>
</dbReference>
<comment type="function">
    <text evidence="6 7">This protein binds to 23S rRNA in the presence of protein L20.</text>
</comment>
<dbReference type="GO" id="GO:0005840">
    <property type="term" value="C:ribosome"/>
    <property type="evidence" value="ECO:0007669"/>
    <property type="project" value="UniProtKB-KW"/>
</dbReference>
<dbReference type="GO" id="GO:1990904">
    <property type="term" value="C:ribonucleoprotein complex"/>
    <property type="evidence" value="ECO:0007669"/>
    <property type="project" value="UniProtKB-KW"/>
</dbReference>
<dbReference type="GO" id="GO:0006412">
    <property type="term" value="P:translation"/>
    <property type="evidence" value="ECO:0007669"/>
    <property type="project" value="UniProtKB-UniRule"/>
</dbReference>
<dbReference type="Proteomes" id="UP000178092">
    <property type="component" value="Unassembled WGS sequence"/>
</dbReference>
<dbReference type="InterPro" id="IPR001787">
    <property type="entry name" value="Ribosomal_bL21"/>
</dbReference>
<dbReference type="HAMAP" id="MF_01363">
    <property type="entry name" value="Ribosomal_bL21"/>
    <property type="match status" value="1"/>
</dbReference>
<keyword evidence="3 6" id="KW-0694">RNA-binding</keyword>
<comment type="similarity">
    <text evidence="1 6 7">Belongs to the bacterial ribosomal protein bL21 family.</text>
</comment>
<comment type="caution">
    <text evidence="8">The sequence shown here is derived from an EMBL/GenBank/DDBJ whole genome shotgun (WGS) entry which is preliminary data.</text>
</comment>
<name>A0A1G2R358_9BACT</name>
<evidence type="ECO:0000313" key="8">
    <source>
        <dbReference type="EMBL" id="OHA67223.1"/>
    </source>
</evidence>
<gene>
    <name evidence="6" type="primary">rplU</name>
    <name evidence="8" type="ORF">A3C04_01670</name>
</gene>
<dbReference type="GO" id="GO:0003735">
    <property type="term" value="F:structural constituent of ribosome"/>
    <property type="evidence" value="ECO:0007669"/>
    <property type="project" value="InterPro"/>
</dbReference>
<keyword evidence="2 6" id="KW-0699">rRNA-binding</keyword>
<dbReference type="InterPro" id="IPR028909">
    <property type="entry name" value="bL21-like"/>
</dbReference>
<evidence type="ECO:0000313" key="9">
    <source>
        <dbReference type="Proteomes" id="UP000178092"/>
    </source>
</evidence>
<evidence type="ECO:0000256" key="6">
    <source>
        <dbReference type="HAMAP-Rule" id="MF_01363"/>
    </source>
</evidence>
<evidence type="ECO:0000256" key="2">
    <source>
        <dbReference type="ARBA" id="ARBA00022730"/>
    </source>
</evidence>
<dbReference type="AlphaFoldDB" id="A0A1G2R358"/>
<dbReference type="Pfam" id="PF00829">
    <property type="entry name" value="Ribosomal_L21p"/>
    <property type="match status" value="1"/>
</dbReference>
<sequence>MAQTAVIKTGGKQYLVAPGQKLNIEKLSQVEGEDVLFEEVLLVEADGKARIGVPFVEGAKVRGKVVSHGKGEKLFIFKFKPKKREARKIGHRQPYTQVEILSIEA</sequence>
<organism evidence="8 9">
    <name type="scientific">Candidatus Wildermuthbacteria bacterium RIFCSPHIGHO2_02_FULL_45_25</name>
    <dbReference type="NCBI Taxonomy" id="1802450"/>
    <lineage>
        <taxon>Bacteria</taxon>
        <taxon>Candidatus Wildermuthiibacteriota</taxon>
    </lineage>
</organism>
<evidence type="ECO:0000256" key="4">
    <source>
        <dbReference type="ARBA" id="ARBA00022980"/>
    </source>
</evidence>
<accession>A0A1G2R358</accession>
<keyword evidence="5 6" id="KW-0687">Ribonucleoprotein</keyword>
<dbReference type="GO" id="GO:0019843">
    <property type="term" value="F:rRNA binding"/>
    <property type="evidence" value="ECO:0007669"/>
    <property type="project" value="UniProtKB-UniRule"/>
</dbReference>
<proteinExistence type="inferred from homology"/>
<evidence type="ECO:0000256" key="5">
    <source>
        <dbReference type="ARBA" id="ARBA00023274"/>
    </source>
</evidence>
<dbReference type="PANTHER" id="PTHR21349:SF0">
    <property type="entry name" value="LARGE RIBOSOMAL SUBUNIT PROTEIN BL21M"/>
    <property type="match status" value="1"/>
</dbReference>
<evidence type="ECO:0000256" key="7">
    <source>
        <dbReference type="RuleBase" id="RU000562"/>
    </source>
</evidence>
<dbReference type="GO" id="GO:0005737">
    <property type="term" value="C:cytoplasm"/>
    <property type="evidence" value="ECO:0007669"/>
    <property type="project" value="UniProtKB-ARBA"/>
</dbReference>
<comment type="subunit">
    <text evidence="6">Part of the 50S ribosomal subunit. Contacts protein L20.</text>
</comment>
<dbReference type="EMBL" id="MHTV01000014">
    <property type="protein sequence ID" value="OHA67223.1"/>
    <property type="molecule type" value="Genomic_DNA"/>
</dbReference>
<dbReference type="InterPro" id="IPR018258">
    <property type="entry name" value="Ribosomal_bL21_CS"/>
</dbReference>
<reference evidence="8 9" key="1">
    <citation type="journal article" date="2016" name="Nat. Commun.">
        <title>Thousands of microbial genomes shed light on interconnected biogeochemical processes in an aquifer system.</title>
        <authorList>
            <person name="Anantharaman K."/>
            <person name="Brown C.T."/>
            <person name="Hug L.A."/>
            <person name="Sharon I."/>
            <person name="Castelle C.J."/>
            <person name="Probst A.J."/>
            <person name="Thomas B.C."/>
            <person name="Singh A."/>
            <person name="Wilkins M.J."/>
            <person name="Karaoz U."/>
            <person name="Brodie E.L."/>
            <person name="Williams K.H."/>
            <person name="Hubbard S.S."/>
            <person name="Banfield J.F."/>
        </authorList>
    </citation>
    <scope>NUCLEOTIDE SEQUENCE [LARGE SCALE GENOMIC DNA]</scope>
</reference>
<evidence type="ECO:0000256" key="1">
    <source>
        <dbReference type="ARBA" id="ARBA00008563"/>
    </source>
</evidence>
<dbReference type="PANTHER" id="PTHR21349">
    <property type="entry name" value="50S RIBOSOMAL PROTEIN L21"/>
    <property type="match status" value="1"/>
</dbReference>
<evidence type="ECO:0000256" key="3">
    <source>
        <dbReference type="ARBA" id="ARBA00022884"/>
    </source>
</evidence>
<dbReference type="InterPro" id="IPR036164">
    <property type="entry name" value="bL21-like_sf"/>
</dbReference>
<protein>
    <recommendedName>
        <fullName evidence="6">Large ribosomal subunit protein bL21</fullName>
    </recommendedName>
</protein>